<evidence type="ECO:0000313" key="1">
    <source>
        <dbReference type="EMBL" id="RSL87373.1"/>
    </source>
</evidence>
<accession>A0A428SC80</accession>
<evidence type="ECO:0000313" key="2">
    <source>
        <dbReference type="Proteomes" id="UP000288429"/>
    </source>
</evidence>
<dbReference type="AlphaFoldDB" id="A0A428SC80"/>
<gene>
    <name evidence="1" type="ORF">CDV31_016260</name>
</gene>
<comment type="caution">
    <text evidence="1">The sequence shown here is derived from an EMBL/GenBank/DDBJ whole genome shotgun (WGS) entry which is preliminary data.</text>
</comment>
<dbReference type="EMBL" id="NIZV01000503">
    <property type="protein sequence ID" value="RSL87373.1"/>
    <property type="molecule type" value="Genomic_DNA"/>
</dbReference>
<protein>
    <submittedName>
        <fullName evidence="1">Uncharacterized protein</fullName>
    </submittedName>
</protein>
<organism evidence="1 2">
    <name type="scientific">Fusarium ambrosium</name>
    <dbReference type="NCBI Taxonomy" id="131363"/>
    <lineage>
        <taxon>Eukaryota</taxon>
        <taxon>Fungi</taxon>
        <taxon>Dikarya</taxon>
        <taxon>Ascomycota</taxon>
        <taxon>Pezizomycotina</taxon>
        <taxon>Sordariomycetes</taxon>
        <taxon>Hypocreomycetidae</taxon>
        <taxon>Hypocreales</taxon>
        <taxon>Nectriaceae</taxon>
        <taxon>Fusarium</taxon>
        <taxon>Fusarium solani species complex</taxon>
    </lineage>
</organism>
<name>A0A428SC80_9HYPO</name>
<keyword evidence="2" id="KW-1185">Reference proteome</keyword>
<dbReference type="Proteomes" id="UP000288429">
    <property type="component" value="Unassembled WGS sequence"/>
</dbReference>
<reference evidence="1 2" key="1">
    <citation type="submission" date="2017-06" db="EMBL/GenBank/DDBJ databases">
        <title>Cmopartive genomic analysis of Ambrosia Fusariam Clade fungi.</title>
        <authorList>
            <person name="Stajich J.E."/>
            <person name="Carrillo J."/>
            <person name="Kijimoto T."/>
            <person name="Eskalen A."/>
            <person name="O'Donnell K."/>
            <person name="Kasson M."/>
        </authorList>
    </citation>
    <scope>NUCLEOTIDE SEQUENCE [LARGE SCALE GENOMIC DNA]</scope>
    <source>
        <strain evidence="1 2">NRRL 20438</strain>
    </source>
</reference>
<sequence>MAPTDRTSELFWLEYGEQIKNKVLRAGQGRKIFFLANEAQNAPPVGTHIPNEYKAKGLYELSNNLLATDSIFYSPSASHGFDQAIGTYLNWVDLGGRDNPALDAVLLDSIEEQKGAQAALEREKKEALVRWKEDTEMGMTNQPFLNWAVTGHAPALNAAQQNVDSITNKIIQIQLNKNGPMSPVVKQDKDALGMALDNSVDHDGSYNMNAATRNPFTLKELIRIQKNGERVPPPSSERVPLYDSPDYGTFVQRAIEKSSSSNYNPSQSIQFTMDTRKDTSDYNFGQTRGVDSVGASTGWFSFRTGGDRSRESGILQTGSETPQVSIKVTYDDLEVVTITTGKWVPDVSKYRLRRDAPKNLQTLARVRQLVVISGLGYEITVGRSTARTLDANLRETASAGGSISVFGIRILLGRSGSSSREEQTHTISRDKNGRTFKIIPNYGSNCGTVVGAIGEPLVCTNEDMAAPAHRCAKEAPSQVAYASWPHLSGDLVESLT</sequence>
<proteinExistence type="predicted"/>